<dbReference type="OrthoDB" id="635259at2"/>
<dbReference type="Pfam" id="PF20240">
    <property type="entry name" value="DUF6597"/>
    <property type="match status" value="1"/>
</dbReference>
<gene>
    <name evidence="5" type="ORF">SAMN05216167_110185</name>
</gene>
<name>A0A1I1Y0U7_9BACT</name>
<reference evidence="5 6" key="1">
    <citation type="submission" date="2016-10" db="EMBL/GenBank/DDBJ databases">
        <authorList>
            <person name="de Groot N.N."/>
        </authorList>
    </citation>
    <scope>NUCLEOTIDE SEQUENCE [LARGE SCALE GENOMIC DNA]</scope>
    <source>
        <strain evidence="5 6">DSM 26130</strain>
    </source>
</reference>
<evidence type="ECO:0000313" key="6">
    <source>
        <dbReference type="Proteomes" id="UP000198598"/>
    </source>
</evidence>
<dbReference type="PANTHER" id="PTHR46796:SF13">
    <property type="entry name" value="HTH-TYPE TRANSCRIPTIONAL ACTIVATOR RHAS"/>
    <property type="match status" value="1"/>
</dbReference>
<evidence type="ECO:0000256" key="1">
    <source>
        <dbReference type="ARBA" id="ARBA00023015"/>
    </source>
</evidence>
<accession>A0A1I1Y0U7</accession>
<dbReference type="SMART" id="SM00342">
    <property type="entry name" value="HTH_ARAC"/>
    <property type="match status" value="1"/>
</dbReference>
<dbReference type="Proteomes" id="UP000198598">
    <property type="component" value="Unassembled WGS sequence"/>
</dbReference>
<dbReference type="PROSITE" id="PS01124">
    <property type="entry name" value="HTH_ARAC_FAMILY_2"/>
    <property type="match status" value="1"/>
</dbReference>
<dbReference type="PANTHER" id="PTHR46796">
    <property type="entry name" value="HTH-TYPE TRANSCRIPTIONAL ACTIVATOR RHAS-RELATED"/>
    <property type="match status" value="1"/>
</dbReference>
<keyword evidence="2" id="KW-0238">DNA-binding</keyword>
<evidence type="ECO:0000313" key="5">
    <source>
        <dbReference type="EMBL" id="SFE13012.1"/>
    </source>
</evidence>
<dbReference type="InterPro" id="IPR050204">
    <property type="entry name" value="AraC_XylS_family_regulators"/>
</dbReference>
<organism evidence="5 6">
    <name type="scientific">Spirosoma endophyticum</name>
    <dbReference type="NCBI Taxonomy" id="662367"/>
    <lineage>
        <taxon>Bacteria</taxon>
        <taxon>Pseudomonadati</taxon>
        <taxon>Bacteroidota</taxon>
        <taxon>Cytophagia</taxon>
        <taxon>Cytophagales</taxon>
        <taxon>Cytophagaceae</taxon>
        <taxon>Spirosoma</taxon>
    </lineage>
</organism>
<keyword evidence="1" id="KW-0805">Transcription regulation</keyword>
<dbReference type="GO" id="GO:0003700">
    <property type="term" value="F:DNA-binding transcription factor activity"/>
    <property type="evidence" value="ECO:0007669"/>
    <property type="project" value="InterPro"/>
</dbReference>
<evidence type="ECO:0000256" key="2">
    <source>
        <dbReference type="ARBA" id="ARBA00023125"/>
    </source>
</evidence>
<dbReference type="STRING" id="662367.SAMN05216167_110185"/>
<dbReference type="EMBL" id="FOLQ01000010">
    <property type="protein sequence ID" value="SFE13012.1"/>
    <property type="molecule type" value="Genomic_DNA"/>
</dbReference>
<dbReference type="AlphaFoldDB" id="A0A1I1Y0U7"/>
<keyword evidence="3" id="KW-0804">Transcription</keyword>
<keyword evidence="6" id="KW-1185">Reference proteome</keyword>
<dbReference type="RefSeq" id="WP_093830515.1">
    <property type="nucleotide sequence ID" value="NZ_FOLQ01000010.1"/>
</dbReference>
<dbReference type="InterPro" id="IPR046532">
    <property type="entry name" value="DUF6597"/>
</dbReference>
<evidence type="ECO:0000259" key="4">
    <source>
        <dbReference type="PROSITE" id="PS01124"/>
    </source>
</evidence>
<dbReference type="Gene3D" id="1.10.10.60">
    <property type="entry name" value="Homeodomain-like"/>
    <property type="match status" value="1"/>
</dbReference>
<proteinExistence type="predicted"/>
<feature type="domain" description="HTH araC/xylS-type" evidence="4">
    <location>
        <begin position="160"/>
        <end position="263"/>
    </location>
</feature>
<sequence length="280" mass="32876">MNTSYQEFKPSQALQPYVECYWLHQFEASTSAESPIQRCLPFGALELILHLDDNRAYALFDNLWQKLPQAFFVGLYRGTVHWKAVGTGRKFGIRLKPESIPQLFKMPIASLFNQFTDLETFFGREINHLIDNVHSLPDTNAVINVVETFLLMHLRNVSTERNYLFEATRLIRQAKGNLSIEALSEHLYVSKRQLERSFKDNYGTTPKLYQRIIRFRNAYESFEQTTTPNWLDVSYNFGYSDQAHFIRDFKEFSNDVPTLVFQDSGQYFRRPDRKRLSARA</sequence>
<protein>
    <submittedName>
        <fullName evidence="5">Transcriptional regulator, AraC family</fullName>
    </submittedName>
</protein>
<dbReference type="Pfam" id="PF12833">
    <property type="entry name" value="HTH_18"/>
    <property type="match status" value="1"/>
</dbReference>
<evidence type="ECO:0000256" key="3">
    <source>
        <dbReference type="ARBA" id="ARBA00023163"/>
    </source>
</evidence>
<dbReference type="InterPro" id="IPR018060">
    <property type="entry name" value="HTH_AraC"/>
</dbReference>
<dbReference type="GO" id="GO:0043565">
    <property type="term" value="F:sequence-specific DNA binding"/>
    <property type="evidence" value="ECO:0007669"/>
    <property type="project" value="InterPro"/>
</dbReference>